<evidence type="ECO:0000313" key="2">
    <source>
        <dbReference type="EMBL" id="MBO0904478.1"/>
    </source>
</evidence>
<gene>
    <name evidence="2" type="ORF">J1C47_12580</name>
</gene>
<comment type="caution">
    <text evidence="2">The sequence shown here is derived from an EMBL/GenBank/DDBJ whole genome shotgun (WGS) entry which is preliminary data.</text>
</comment>
<accession>A0ABS3J696</accession>
<keyword evidence="3" id="KW-1185">Reference proteome</keyword>
<keyword evidence="1" id="KW-0732">Signal</keyword>
<protein>
    <submittedName>
        <fullName evidence="2">Uncharacterized protein</fullName>
    </submittedName>
</protein>
<dbReference type="RefSeq" id="WP_207351120.1">
    <property type="nucleotide sequence ID" value="NZ_JAFMPY010000012.1"/>
</dbReference>
<feature type="chain" id="PRO_5046976157" evidence="1">
    <location>
        <begin position="25"/>
        <end position="84"/>
    </location>
</feature>
<feature type="signal peptide" evidence="1">
    <location>
        <begin position="1"/>
        <end position="24"/>
    </location>
</feature>
<dbReference type="Proteomes" id="UP000664288">
    <property type="component" value="Unassembled WGS sequence"/>
</dbReference>
<reference evidence="2 3" key="1">
    <citation type="submission" date="2021-03" db="EMBL/GenBank/DDBJ databases">
        <title>Whole genome sequence of Jiella sp. MQZ13P-4.</title>
        <authorList>
            <person name="Tuo L."/>
        </authorList>
    </citation>
    <scope>NUCLEOTIDE SEQUENCE [LARGE SCALE GENOMIC DNA]</scope>
    <source>
        <strain evidence="2 3">MQZ13P-4</strain>
    </source>
</reference>
<dbReference type="EMBL" id="JAFMPY010000012">
    <property type="protein sequence ID" value="MBO0904478.1"/>
    <property type="molecule type" value="Genomic_DNA"/>
</dbReference>
<evidence type="ECO:0000313" key="3">
    <source>
        <dbReference type="Proteomes" id="UP000664288"/>
    </source>
</evidence>
<sequence length="84" mass="8841">MLSKTGTLLACLSILALAPSVAAAKDGNSQESFQVSSLRLSSLPIPTSREKVLGESAPAKAAKIRRTATGIRMVGPVFFPEDRQ</sequence>
<organism evidence="2 3">
    <name type="scientific">Jiella sonneratiae</name>
    <dbReference type="NCBI Taxonomy" id="2816856"/>
    <lineage>
        <taxon>Bacteria</taxon>
        <taxon>Pseudomonadati</taxon>
        <taxon>Pseudomonadota</taxon>
        <taxon>Alphaproteobacteria</taxon>
        <taxon>Hyphomicrobiales</taxon>
        <taxon>Aurantimonadaceae</taxon>
        <taxon>Jiella</taxon>
    </lineage>
</organism>
<name>A0ABS3J696_9HYPH</name>
<proteinExistence type="predicted"/>
<evidence type="ECO:0000256" key="1">
    <source>
        <dbReference type="SAM" id="SignalP"/>
    </source>
</evidence>